<sequence>MNYFQADYSLSIMTTPTTSTILMVRPANFGFNPETASNNFYQKQDERDAIEINHLAQKEFDGFVALLRKAGVEVIVIEDSEAPRKTDAIFPNNWFSTHEDGKVILYPMFSPNRRLERRKDILERLMQADFVINEVIDLSFFEQDEQFLEGTGSLILDRVNAIAYACRSLRTHDVPLKYLGRLLDYKVVDFDATQLIEDVHSPIYHTNVMMHVGSDIAVVCLDSLPNFSEKLALQQALESTGKKIIPITPKQKFHFAGNMLEVKNQQGEKFTVMSKTAYDALSKAQIKTIEKYTKIITPEIPIIEKLGGGSARCMMAEIFLPKN</sequence>
<dbReference type="Gene3D" id="3.75.10.10">
    <property type="entry name" value="L-arginine/glycine Amidinotransferase, Chain A"/>
    <property type="match status" value="1"/>
</dbReference>
<gene>
    <name evidence="1" type="ORF">SAMN05421761_1037</name>
</gene>
<dbReference type="PIRSF" id="PIRSF028188">
    <property type="entry name" value="Amdntrnsf_FN0238"/>
    <property type="match status" value="1"/>
</dbReference>
<evidence type="ECO:0008006" key="3">
    <source>
        <dbReference type="Google" id="ProtNLM"/>
    </source>
</evidence>
<accession>A0A1N7L3I1</accession>
<dbReference type="InterPro" id="IPR014541">
    <property type="entry name" value="Amdntrnsf_FN0238"/>
</dbReference>
<organism evidence="1 2">
    <name type="scientific">Belliella pelovolcani</name>
    <dbReference type="NCBI Taxonomy" id="529505"/>
    <lineage>
        <taxon>Bacteria</taxon>
        <taxon>Pseudomonadati</taxon>
        <taxon>Bacteroidota</taxon>
        <taxon>Cytophagia</taxon>
        <taxon>Cytophagales</taxon>
        <taxon>Cyclobacteriaceae</taxon>
        <taxon>Belliella</taxon>
    </lineage>
</organism>
<dbReference type="PANTHER" id="PTHR43224">
    <property type="entry name" value="AMIDINOTRANSFERASE"/>
    <property type="match status" value="1"/>
</dbReference>
<dbReference type="PANTHER" id="PTHR43224:SF1">
    <property type="entry name" value="AMIDINOTRANSFERASE"/>
    <property type="match status" value="1"/>
</dbReference>
<evidence type="ECO:0000313" key="2">
    <source>
        <dbReference type="Proteomes" id="UP000186026"/>
    </source>
</evidence>
<dbReference type="EMBL" id="FTOP01000003">
    <property type="protein sequence ID" value="SIS68357.1"/>
    <property type="molecule type" value="Genomic_DNA"/>
</dbReference>
<name>A0A1N7L3I1_9BACT</name>
<evidence type="ECO:0000313" key="1">
    <source>
        <dbReference type="EMBL" id="SIS68357.1"/>
    </source>
</evidence>
<dbReference type="Proteomes" id="UP000186026">
    <property type="component" value="Unassembled WGS sequence"/>
</dbReference>
<dbReference type="STRING" id="529505.SAMN05421761_1037"/>
<dbReference type="SUPFAM" id="SSF55909">
    <property type="entry name" value="Pentein"/>
    <property type="match status" value="1"/>
</dbReference>
<dbReference type="Pfam" id="PF19420">
    <property type="entry name" value="DDAH_eukar"/>
    <property type="match status" value="1"/>
</dbReference>
<dbReference type="AlphaFoldDB" id="A0A1N7L3I1"/>
<reference evidence="2" key="1">
    <citation type="submission" date="2017-01" db="EMBL/GenBank/DDBJ databases">
        <authorList>
            <person name="Varghese N."/>
            <person name="Submissions S."/>
        </authorList>
    </citation>
    <scope>NUCLEOTIDE SEQUENCE [LARGE SCALE GENOMIC DNA]</scope>
    <source>
        <strain evidence="2">DSM 46698</strain>
    </source>
</reference>
<protein>
    <recommendedName>
        <fullName evidence="3">Amidinotransferase</fullName>
    </recommendedName>
</protein>
<dbReference type="NCBIfam" id="NF046062">
    <property type="entry name" value="citrull_CtlX"/>
    <property type="match status" value="1"/>
</dbReference>
<keyword evidence="2" id="KW-1185">Reference proteome</keyword>
<proteinExistence type="predicted"/>